<evidence type="ECO:0008006" key="3">
    <source>
        <dbReference type="Google" id="ProtNLM"/>
    </source>
</evidence>
<gene>
    <name evidence="1" type="ORF">AOPFMNJM_3988</name>
</gene>
<dbReference type="Proteomes" id="UP001055102">
    <property type="component" value="Unassembled WGS sequence"/>
</dbReference>
<evidence type="ECO:0000313" key="1">
    <source>
        <dbReference type="EMBL" id="GJE08645.1"/>
    </source>
</evidence>
<dbReference type="EMBL" id="BPQR01000084">
    <property type="protein sequence ID" value="GJE08645.1"/>
    <property type="molecule type" value="Genomic_DNA"/>
</dbReference>
<reference evidence="1" key="2">
    <citation type="submission" date="2021-08" db="EMBL/GenBank/DDBJ databases">
        <authorList>
            <person name="Tani A."/>
            <person name="Ola A."/>
            <person name="Ogura Y."/>
            <person name="Katsura K."/>
            <person name="Hayashi T."/>
        </authorList>
    </citation>
    <scope>NUCLEOTIDE SEQUENCE</scope>
    <source>
        <strain evidence="1">LMG 23639</strain>
    </source>
</reference>
<reference evidence="1" key="1">
    <citation type="journal article" date="2021" name="Front. Microbiol.">
        <title>Comprehensive Comparative Genomics and Phenotyping of Methylobacterium Species.</title>
        <authorList>
            <person name="Alessa O."/>
            <person name="Ogura Y."/>
            <person name="Fujitani Y."/>
            <person name="Takami H."/>
            <person name="Hayashi T."/>
            <person name="Sahin N."/>
            <person name="Tani A."/>
        </authorList>
    </citation>
    <scope>NUCLEOTIDE SEQUENCE</scope>
    <source>
        <strain evidence="1">LMG 23639</strain>
    </source>
</reference>
<proteinExistence type="predicted"/>
<name>A0ABQ4T313_9HYPH</name>
<organism evidence="1 2">
    <name type="scientific">Methylobacterium jeotgali</name>
    <dbReference type="NCBI Taxonomy" id="381630"/>
    <lineage>
        <taxon>Bacteria</taxon>
        <taxon>Pseudomonadati</taxon>
        <taxon>Pseudomonadota</taxon>
        <taxon>Alphaproteobacteria</taxon>
        <taxon>Hyphomicrobiales</taxon>
        <taxon>Methylobacteriaceae</taxon>
        <taxon>Methylobacterium</taxon>
    </lineage>
</organism>
<dbReference type="Gene3D" id="1.10.10.60">
    <property type="entry name" value="Homeodomain-like"/>
    <property type="match status" value="1"/>
</dbReference>
<sequence length="160" mass="17585">MAKSTYTQEIADTICERIAGGETLRGICRDEGMPDKVTVLRWLRLHEDFRTHYTRAREDQADSWADEIVEIADERHPEDAARARLMIDARKWLMGKSDPKKYSDKIAHQHTGPNGGPIQVVDLSKLSDDQLAALEPVLAAIAGSDGASGPGEGGEAEESE</sequence>
<dbReference type="Pfam" id="PF20901">
    <property type="entry name" value="Sf6_terminase"/>
    <property type="match status" value="1"/>
</dbReference>
<dbReference type="InterPro" id="IPR048683">
    <property type="entry name" value="Sf6_terminase"/>
</dbReference>
<evidence type="ECO:0000313" key="2">
    <source>
        <dbReference type="Proteomes" id="UP001055102"/>
    </source>
</evidence>
<comment type="caution">
    <text evidence="1">The sequence shown here is derived from an EMBL/GenBank/DDBJ whole genome shotgun (WGS) entry which is preliminary data.</text>
</comment>
<protein>
    <recommendedName>
        <fullName evidence="3">Terminase small subunit protein</fullName>
    </recommendedName>
</protein>
<dbReference type="RefSeq" id="WP_238278525.1">
    <property type="nucleotide sequence ID" value="NZ_BPQR01000084.1"/>
</dbReference>
<keyword evidence="2" id="KW-1185">Reference proteome</keyword>
<accession>A0ABQ4T313</accession>